<dbReference type="EMBL" id="CAWUPB010001108">
    <property type="protein sequence ID" value="CAK7337949.1"/>
    <property type="molecule type" value="Genomic_DNA"/>
</dbReference>
<reference evidence="1 2" key="1">
    <citation type="submission" date="2024-01" db="EMBL/GenBank/DDBJ databases">
        <authorList>
            <person name="Waweru B."/>
        </authorList>
    </citation>
    <scope>NUCLEOTIDE SEQUENCE [LARGE SCALE GENOMIC DNA]</scope>
</reference>
<accession>A0AAV1RML2</accession>
<name>A0AAV1RML2_9ROSI</name>
<sequence length="50" mass="5442">MDLITLGAFQVTSTGELRPKKAETKAPARIKTVSLDLGDDFRKGKMYGGE</sequence>
<keyword evidence="2" id="KW-1185">Reference proteome</keyword>
<evidence type="ECO:0000313" key="2">
    <source>
        <dbReference type="Proteomes" id="UP001314170"/>
    </source>
</evidence>
<evidence type="ECO:0000313" key="1">
    <source>
        <dbReference type="EMBL" id="CAK7337949.1"/>
    </source>
</evidence>
<proteinExistence type="predicted"/>
<dbReference type="AlphaFoldDB" id="A0AAV1RML2"/>
<gene>
    <name evidence="1" type="ORF">DCAF_LOCUS12990</name>
</gene>
<protein>
    <submittedName>
        <fullName evidence="1">Uncharacterized protein</fullName>
    </submittedName>
</protein>
<organism evidence="1 2">
    <name type="scientific">Dovyalis caffra</name>
    <dbReference type="NCBI Taxonomy" id="77055"/>
    <lineage>
        <taxon>Eukaryota</taxon>
        <taxon>Viridiplantae</taxon>
        <taxon>Streptophyta</taxon>
        <taxon>Embryophyta</taxon>
        <taxon>Tracheophyta</taxon>
        <taxon>Spermatophyta</taxon>
        <taxon>Magnoliopsida</taxon>
        <taxon>eudicotyledons</taxon>
        <taxon>Gunneridae</taxon>
        <taxon>Pentapetalae</taxon>
        <taxon>rosids</taxon>
        <taxon>fabids</taxon>
        <taxon>Malpighiales</taxon>
        <taxon>Salicaceae</taxon>
        <taxon>Flacourtieae</taxon>
        <taxon>Dovyalis</taxon>
    </lineage>
</organism>
<dbReference type="Proteomes" id="UP001314170">
    <property type="component" value="Unassembled WGS sequence"/>
</dbReference>
<comment type="caution">
    <text evidence="1">The sequence shown here is derived from an EMBL/GenBank/DDBJ whole genome shotgun (WGS) entry which is preliminary data.</text>
</comment>